<keyword evidence="1" id="KW-0092">Biotin</keyword>
<dbReference type="GeneID" id="36834890"/>
<proteinExistence type="predicted"/>
<dbReference type="KEGG" id="mhk:DFR87_06070"/>
<dbReference type="EMBL" id="CP029287">
    <property type="protein sequence ID" value="AWS00588.1"/>
    <property type="molecule type" value="Genomic_DNA"/>
</dbReference>
<protein>
    <submittedName>
        <fullName evidence="3">Acetyl-CoA carboxylase biotin carboxyl carrier protein subunit</fullName>
    </submittedName>
</protein>
<dbReference type="OrthoDB" id="31083at2157"/>
<dbReference type="AlphaFoldDB" id="A0A2U9IXK2"/>
<dbReference type="Proteomes" id="UP000247586">
    <property type="component" value="Chromosome"/>
</dbReference>
<evidence type="ECO:0000313" key="3">
    <source>
        <dbReference type="EMBL" id="AWS00588.1"/>
    </source>
</evidence>
<name>A0A2U9IXK2_9CREN</name>
<organism evidence="3 4">
    <name type="scientific">Metallosphaera hakonensis JCM 8857 = DSM 7519</name>
    <dbReference type="NCBI Taxonomy" id="1293036"/>
    <lineage>
        <taxon>Archaea</taxon>
        <taxon>Thermoproteota</taxon>
        <taxon>Thermoprotei</taxon>
        <taxon>Sulfolobales</taxon>
        <taxon>Sulfolobaceae</taxon>
        <taxon>Metallosphaera</taxon>
    </lineage>
</organism>
<dbReference type="Pfam" id="PF00364">
    <property type="entry name" value="Biotin_lipoyl"/>
    <property type="match status" value="1"/>
</dbReference>
<dbReference type="InterPro" id="IPR050709">
    <property type="entry name" value="Biotin_Carboxyl_Carrier/Decarb"/>
</dbReference>
<dbReference type="STRING" id="1293036.GCA_001315825_02502"/>
<gene>
    <name evidence="3" type="ORF">DFR87_06070</name>
</gene>
<feature type="domain" description="Lipoyl-binding" evidence="2">
    <location>
        <begin position="97"/>
        <end position="167"/>
    </location>
</feature>
<keyword evidence="4" id="KW-1185">Reference proteome</keyword>
<dbReference type="Gene3D" id="2.40.50.100">
    <property type="match status" value="1"/>
</dbReference>
<evidence type="ECO:0000256" key="1">
    <source>
        <dbReference type="ARBA" id="ARBA00023267"/>
    </source>
</evidence>
<dbReference type="CDD" id="cd06850">
    <property type="entry name" value="biotinyl_domain"/>
    <property type="match status" value="1"/>
</dbReference>
<evidence type="ECO:0000313" key="4">
    <source>
        <dbReference type="Proteomes" id="UP000247586"/>
    </source>
</evidence>
<reference evidence="4" key="2">
    <citation type="submission" date="2020-03" db="EMBL/GenBank/DDBJ databases">
        <title>Complete Genome Sequences of Extremely Thermoacidophilic, Metal-Mobilizing Type-Strain Members of the Archaeal Family Sulfolobaceae: Acidianus brierleyi DSM-1651T, Acidianus sulfidivorans DSM-18786T, Metallosphaera hakonensis DSM-7519T, and Metallosphaera prunae DSM-10039T.</title>
        <authorList>
            <person name="Counts J.A."/>
            <person name="Kelly R.M."/>
        </authorList>
    </citation>
    <scope>NUCLEOTIDE SEQUENCE [LARGE SCALE GENOMIC DNA]</scope>
    <source>
        <strain evidence="4">HO1-1</strain>
    </source>
</reference>
<dbReference type="PROSITE" id="PS50968">
    <property type="entry name" value="BIOTINYL_LIPOYL"/>
    <property type="match status" value="1"/>
</dbReference>
<dbReference type="RefSeq" id="WP_110369767.1">
    <property type="nucleotide sequence ID" value="NZ_CP029287.2"/>
</dbReference>
<evidence type="ECO:0000259" key="2">
    <source>
        <dbReference type="PROSITE" id="PS50968"/>
    </source>
</evidence>
<reference evidence="3 4" key="1">
    <citation type="submission" date="2018-05" db="EMBL/GenBank/DDBJ databases">
        <title>Complete Genome Sequences of Extremely Thermoacidophilic, Metal-Mobilizing Type-Strain Members of the Archaeal Family Sulfolobaceae: Acidianus brierleyi DSM-1651T, Acidianus sulfidivorans DSM-18786T, Metallosphaera hakonensis DSM-7519T, and Metallosphaera prunae DSM-10039T.</title>
        <authorList>
            <person name="Counts J.A."/>
            <person name="Kelly R.M."/>
        </authorList>
    </citation>
    <scope>NUCLEOTIDE SEQUENCE [LARGE SCALE GENOMIC DNA]</scope>
    <source>
        <strain evidence="3 4">HO1-1</strain>
    </source>
</reference>
<sequence length="167" mass="18583">MKLYRVQSESGDTFIVAQDQKQNKDKLKTENNEFEIEYVGQGRREGELLLRINGEEHSVVVENGWIILDNARIFRAERIAELPTQEGQSLDEMIKGKEGEVMSPLQGRVVQVRVKEGDAVNKGQPLLSIEAMKSETIISAPISGLVEKVLVKGGQGVKKGDILIIIK</sequence>
<dbReference type="InterPro" id="IPR011053">
    <property type="entry name" value="Single_hybrid_motif"/>
</dbReference>
<dbReference type="PANTHER" id="PTHR45266">
    <property type="entry name" value="OXALOACETATE DECARBOXYLASE ALPHA CHAIN"/>
    <property type="match status" value="1"/>
</dbReference>
<accession>A0A2U9IXK2</accession>
<dbReference type="FunFam" id="2.40.50.100:FF:000003">
    <property type="entry name" value="Acetyl-CoA carboxylase biotin carboxyl carrier protein"/>
    <property type="match status" value="1"/>
</dbReference>
<reference evidence="4" key="3">
    <citation type="submission" date="2020-03" db="EMBL/GenBank/DDBJ databases">
        <title>Sequencing and Assembly of Multiple Reported Metal-Biooxidizing Members of the Extremely Thermoacidophilic Archaeal Family Sulfolobaceae.</title>
        <authorList>
            <person name="Counts J.A."/>
            <person name="Kelly R.M."/>
        </authorList>
    </citation>
    <scope>NUCLEOTIDE SEQUENCE [LARGE SCALE GENOMIC DNA]</scope>
    <source>
        <strain evidence="4">HO1-1</strain>
    </source>
</reference>
<dbReference type="SUPFAM" id="SSF51230">
    <property type="entry name" value="Single hybrid motif"/>
    <property type="match status" value="1"/>
</dbReference>
<dbReference type="PANTHER" id="PTHR45266:SF3">
    <property type="entry name" value="OXALOACETATE DECARBOXYLASE ALPHA CHAIN"/>
    <property type="match status" value="1"/>
</dbReference>
<dbReference type="InterPro" id="IPR000089">
    <property type="entry name" value="Biotin_lipoyl"/>
</dbReference>